<dbReference type="PANTHER" id="PTHR11070">
    <property type="entry name" value="UVRD / RECB / PCRA DNA HELICASE FAMILY MEMBER"/>
    <property type="match status" value="1"/>
</dbReference>
<accession>A0A2T2WVB9</accession>
<dbReference type="InterPro" id="IPR027417">
    <property type="entry name" value="P-loop_NTPase"/>
</dbReference>
<dbReference type="GO" id="GO:0005524">
    <property type="term" value="F:ATP binding"/>
    <property type="evidence" value="ECO:0007669"/>
    <property type="project" value="UniProtKB-UniRule"/>
</dbReference>
<dbReference type="Pfam" id="PF00580">
    <property type="entry name" value="UvrD-helicase"/>
    <property type="match status" value="1"/>
</dbReference>
<evidence type="ECO:0000256" key="5">
    <source>
        <dbReference type="PROSITE-ProRule" id="PRU00560"/>
    </source>
</evidence>
<keyword evidence="2 5" id="KW-0378">Hydrolase</keyword>
<evidence type="ECO:0000313" key="7">
    <source>
        <dbReference type="EMBL" id="PSR26189.1"/>
    </source>
</evidence>
<feature type="domain" description="UvrD-like helicase ATP-binding" evidence="6">
    <location>
        <begin position="1"/>
        <end position="259"/>
    </location>
</feature>
<dbReference type="Proteomes" id="UP000242699">
    <property type="component" value="Unassembled WGS sequence"/>
</dbReference>
<gene>
    <name evidence="7" type="ORF">C7B43_14605</name>
</gene>
<evidence type="ECO:0000256" key="2">
    <source>
        <dbReference type="ARBA" id="ARBA00022801"/>
    </source>
</evidence>
<dbReference type="SUPFAM" id="SSF52540">
    <property type="entry name" value="P-loop containing nucleoside triphosphate hydrolases"/>
    <property type="match status" value="1"/>
</dbReference>
<keyword evidence="4 5" id="KW-0067">ATP-binding</keyword>
<feature type="binding site" evidence="5">
    <location>
        <begin position="22"/>
        <end position="29"/>
    </location>
    <ligand>
        <name>ATP</name>
        <dbReference type="ChEBI" id="CHEBI:30616"/>
    </ligand>
</feature>
<dbReference type="EMBL" id="PXYT01000040">
    <property type="protein sequence ID" value="PSR26189.1"/>
    <property type="molecule type" value="Genomic_DNA"/>
</dbReference>
<evidence type="ECO:0000256" key="3">
    <source>
        <dbReference type="ARBA" id="ARBA00022806"/>
    </source>
</evidence>
<dbReference type="InterPro" id="IPR014016">
    <property type="entry name" value="UvrD-like_ATP-bd"/>
</dbReference>
<dbReference type="GO" id="GO:0043138">
    <property type="term" value="F:3'-5' DNA helicase activity"/>
    <property type="evidence" value="ECO:0007669"/>
    <property type="project" value="TreeGrafter"/>
</dbReference>
<evidence type="ECO:0000259" key="6">
    <source>
        <dbReference type="PROSITE" id="PS51198"/>
    </source>
</evidence>
<keyword evidence="1 5" id="KW-0547">Nucleotide-binding</keyword>
<dbReference type="InterPro" id="IPR000212">
    <property type="entry name" value="DNA_helicase_UvrD/REP"/>
</dbReference>
<evidence type="ECO:0000256" key="4">
    <source>
        <dbReference type="ARBA" id="ARBA00022840"/>
    </source>
</evidence>
<evidence type="ECO:0000313" key="8">
    <source>
        <dbReference type="Proteomes" id="UP000242699"/>
    </source>
</evidence>
<dbReference type="AlphaFoldDB" id="A0A2T2WVB9"/>
<dbReference type="GO" id="GO:0031297">
    <property type="term" value="P:replication fork processing"/>
    <property type="evidence" value="ECO:0007669"/>
    <property type="project" value="TreeGrafter"/>
</dbReference>
<dbReference type="Pfam" id="PF13538">
    <property type="entry name" value="UvrD_C_2"/>
    <property type="match status" value="1"/>
</dbReference>
<organism evidence="7 8">
    <name type="scientific">Sulfobacillus benefaciens</name>
    <dbReference type="NCBI Taxonomy" id="453960"/>
    <lineage>
        <taxon>Bacteria</taxon>
        <taxon>Bacillati</taxon>
        <taxon>Bacillota</taxon>
        <taxon>Clostridia</taxon>
        <taxon>Eubacteriales</taxon>
        <taxon>Clostridiales Family XVII. Incertae Sedis</taxon>
        <taxon>Sulfobacillus</taxon>
    </lineage>
</organism>
<reference evidence="7 8" key="1">
    <citation type="journal article" date="2014" name="BMC Genomics">
        <title>Comparison of environmental and isolate Sulfobacillus genomes reveals diverse carbon, sulfur, nitrogen, and hydrogen metabolisms.</title>
        <authorList>
            <person name="Justice N.B."/>
            <person name="Norman A."/>
            <person name="Brown C.T."/>
            <person name="Singh A."/>
            <person name="Thomas B.C."/>
            <person name="Banfield J.F."/>
        </authorList>
    </citation>
    <scope>NUCLEOTIDE SEQUENCE [LARGE SCALE GENOMIC DNA]</scope>
    <source>
        <strain evidence="7">AMDSBA1</strain>
    </source>
</reference>
<evidence type="ECO:0000256" key="1">
    <source>
        <dbReference type="ARBA" id="ARBA00022741"/>
    </source>
</evidence>
<dbReference type="GO" id="GO:0003677">
    <property type="term" value="F:DNA binding"/>
    <property type="evidence" value="ECO:0007669"/>
    <property type="project" value="InterPro"/>
</dbReference>
<sequence length="483" mass="54052">MRLTPEQEQVARAQGHIVRVTAYAGTGKTASLVAWAQAHPGQRALYLAFNKSVQLQAQERFPRSVTARTGHALAFRAVGRNYRDKLVATLKPWALAQTGLLGPTPTGAEAVWADVVLRTLQQYLASPDPDIGQHHVPLEAGDWMGPFAWAEPARAVRDARLVWRCMQDPQDRRVGMLHDGYLKLFVLSRPLLPFDVILFDEAQDANPVLLQLVRQQTRAQQIFVGDPFQAIYGWRGAIDAMQQIRPDQDLRLTASFRFGAGIAGWATRILRWFQPQLPPLRGLAPESGQVYAGKGSPPVAYVGRSNSGLFAEAVSGLDRNPGLQLGWVGGIEGYRLDWLEDTARLWQNEPVQLPFLRLFADFDMLQEYAETVEDVEWQGRCRAVERWGSRLPGLIRRVRAASRTPEQATAQFATIHKAKGLEWPHVVVLDDLAPLNGQLTPEDQHLWYVAMTRATRQLGLPEEAWDLLRAPQGSRPQGARQMP</sequence>
<dbReference type="GO" id="GO:0016787">
    <property type="term" value="F:hydrolase activity"/>
    <property type="evidence" value="ECO:0007669"/>
    <property type="project" value="UniProtKB-UniRule"/>
</dbReference>
<keyword evidence="3 5" id="KW-0347">Helicase</keyword>
<comment type="caution">
    <text evidence="7">The sequence shown here is derived from an EMBL/GenBank/DDBJ whole genome shotgun (WGS) entry which is preliminary data.</text>
</comment>
<dbReference type="InterPro" id="IPR027785">
    <property type="entry name" value="UvrD-like_helicase_C"/>
</dbReference>
<dbReference type="Gene3D" id="3.40.50.300">
    <property type="entry name" value="P-loop containing nucleotide triphosphate hydrolases"/>
    <property type="match status" value="3"/>
</dbReference>
<dbReference type="PANTHER" id="PTHR11070:SF30">
    <property type="entry name" value="F-BOX DNA HELICASE 1"/>
    <property type="match status" value="1"/>
</dbReference>
<dbReference type="PROSITE" id="PS51198">
    <property type="entry name" value="UVRD_HELICASE_ATP_BIND"/>
    <property type="match status" value="1"/>
</dbReference>
<name>A0A2T2WVB9_9FIRM</name>
<proteinExistence type="predicted"/>
<protein>
    <recommendedName>
        <fullName evidence="6">UvrD-like helicase ATP-binding domain-containing protein</fullName>
    </recommendedName>
</protein>
<dbReference type="GO" id="GO:0000724">
    <property type="term" value="P:double-strand break repair via homologous recombination"/>
    <property type="evidence" value="ECO:0007669"/>
    <property type="project" value="TreeGrafter"/>
</dbReference>